<dbReference type="Gene3D" id="1.20.1050.10">
    <property type="match status" value="1"/>
</dbReference>
<dbReference type="Pfam" id="PF13410">
    <property type="entry name" value="GST_C_2"/>
    <property type="match status" value="1"/>
</dbReference>
<dbReference type="InterPro" id="IPR004045">
    <property type="entry name" value="Glutathione_S-Trfase_N"/>
</dbReference>
<gene>
    <name evidence="2" type="primary">yibF</name>
    <name evidence="2" type="ORF">CCOS864_00534</name>
</gene>
<dbReference type="PANTHER" id="PTHR43968">
    <property type="match status" value="1"/>
</dbReference>
<dbReference type="AlphaFoldDB" id="A0A380ST14"/>
<proteinExistence type="predicted"/>
<reference evidence="3" key="1">
    <citation type="submission" date="2018-07" db="EMBL/GenBank/DDBJ databases">
        <authorList>
            <person name="Blom J."/>
        </authorList>
    </citation>
    <scope>NUCLEOTIDE SEQUENCE [LARGE SCALE GENOMIC DNA]</scope>
    <source>
        <strain evidence="3">CCOS 864</strain>
    </source>
</reference>
<dbReference type="InterPro" id="IPR050983">
    <property type="entry name" value="GST_Omega/HSP26"/>
</dbReference>
<protein>
    <submittedName>
        <fullName evidence="2">Putative GST-like protein</fullName>
    </submittedName>
</protein>
<dbReference type="GO" id="GO:0005737">
    <property type="term" value="C:cytoplasm"/>
    <property type="evidence" value="ECO:0007669"/>
    <property type="project" value="TreeGrafter"/>
</dbReference>
<organism evidence="2 3">
    <name type="scientific">Pseudomonas wadenswilerensis</name>
    <dbReference type="NCBI Taxonomy" id="1785161"/>
    <lineage>
        <taxon>Bacteria</taxon>
        <taxon>Pseudomonadati</taxon>
        <taxon>Pseudomonadota</taxon>
        <taxon>Gammaproteobacteria</taxon>
        <taxon>Pseudomonadales</taxon>
        <taxon>Pseudomonadaceae</taxon>
        <taxon>Pseudomonas</taxon>
    </lineage>
</organism>
<evidence type="ECO:0000313" key="3">
    <source>
        <dbReference type="Proteomes" id="UP000255177"/>
    </source>
</evidence>
<dbReference type="PANTHER" id="PTHR43968:SF6">
    <property type="entry name" value="GLUTATHIONE S-TRANSFERASE OMEGA"/>
    <property type="match status" value="1"/>
</dbReference>
<dbReference type="CDD" id="cd03049">
    <property type="entry name" value="GST_N_3"/>
    <property type="match status" value="1"/>
</dbReference>
<evidence type="ECO:0000313" key="2">
    <source>
        <dbReference type="EMBL" id="SUQ61127.1"/>
    </source>
</evidence>
<dbReference type="Gene3D" id="3.40.30.10">
    <property type="entry name" value="Glutaredoxin"/>
    <property type="match status" value="1"/>
</dbReference>
<dbReference type="InterPro" id="IPR036249">
    <property type="entry name" value="Thioredoxin-like_sf"/>
</dbReference>
<name>A0A380ST14_9PSED</name>
<feature type="domain" description="GST N-terminal" evidence="1">
    <location>
        <begin position="4"/>
        <end position="87"/>
    </location>
</feature>
<dbReference type="PROSITE" id="PS50404">
    <property type="entry name" value="GST_NTER"/>
    <property type="match status" value="1"/>
</dbReference>
<evidence type="ECO:0000259" key="1">
    <source>
        <dbReference type="PROSITE" id="PS50404"/>
    </source>
</evidence>
<dbReference type="SUPFAM" id="SSF52833">
    <property type="entry name" value="Thioredoxin-like"/>
    <property type="match status" value="1"/>
</dbReference>
<dbReference type="CDD" id="cd03205">
    <property type="entry name" value="GST_C_6"/>
    <property type="match status" value="1"/>
</dbReference>
<sequence length="210" mass="23431">MSAPSMTLFHSPASPFVRKVLVVLHETGQTDRVALHAVNLTPVNPVAELNQGNPAGKIPALRLADGSVLHDSRVICEYLDLQHVGNPLIPREGWPRWHRLTLASLADAIMDAAVLTRYETFLRPKDKQWDAWIEAQQDKIRRGLSNLEQEHFAELASVFDIAAIGVACALGYLDLRFPDFGWREQQPQLAGWYAQVSQRESMQATDPSAT</sequence>
<dbReference type="Proteomes" id="UP000255177">
    <property type="component" value="Unassembled WGS sequence"/>
</dbReference>
<dbReference type="SUPFAM" id="SSF47616">
    <property type="entry name" value="GST C-terminal domain-like"/>
    <property type="match status" value="1"/>
</dbReference>
<keyword evidence="3" id="KW-1185">Reference proteome</keyword>
<dbReference type="RefSeq" id="WP_115084954.1">
    <property type="nucleotide sequence ID" value="NZ_CBCSFG010000002.1"/>
</dbReference>
<dbReference type="EMBL" id="UIDD01000001">
    <property type="protein sequence ID" value="SUQ61127.1"/>
    <property type="molecule type" value="Genomic_DNA"/>
</dbReference>
<accession>A0A380ST14</accession>
<dbReference type="InterPro" id="IPR036282">
    <property type="entry name" value="Glutathione-S-Trfase_C_sf"/>
</dbReference>
<dbReference type="Pfam" id="PF13409">
    <property type="entry name" value="GST_N_2"/>
    <property type="match status" value="1"/>
</dbReference>